<comment type="caution">
    <text evidence="3">The sequence shown here is derived from an EMBL/GenBank/DDBJ whole genome shotgun (WGS) entry which is preliminary data.</text>
</comment>
<gene>
    <name evidence="3" type="ORF">MAE02_49760</name>
</gene>
<feature type="region of interest" description="Disordered" evidence="1">
    <location>
        <begin position="1"/>
        <end position="24"/>
    </location>
</feature>
<dbReference type="GO" id="GO:0016020">
    <property type="term" value="C:membrane"/>
    <property type="evidence" value="ECO:0007669"/>
    <property type="project" value="TreeGrafter"/>
</dbReference>
<dbReference type="PRINTS" id="PR00111">
    <property type="entry name" value="ABHYDROLASE"/>
</dbReference>
<protein>
    <submittedName>
        <fullName evidence="3">Alpha/beta hydrolase</fullName>
    </submittedName>
</protein>
<dbReference type="GO" id="GO:0016787">
    <property type="term" value="F:hydrolase activity"/>
    <property type="evidence" value="ECO:0007669"/>
    <property type="project" value="UniProtKB-KW"/>
</dbReference>
<proteinExistence type="predicted"/>
<dbReference type="EMBL" id="BJYU01000098">
    <property type="protein sequence ID" value="GEO17280.1"/>
    <property type="molecule type" value="Genomic_DNA"/>
</dbReference>
<evidence type="ECO:0000313" key="3">
    <source>
        <dbReference type="EMBL" id="GEO17280.1"/>
    </source>
</evidence>
<dbReference type="Gene3D" id="3.40.50.1820">
    <property type="entry name" value="alpha/beta hydrolase"/>
    <property type="match status" value="1"/>
</dbReference>
<dbReference type="PANTHER" id="PTHR43798:SF33">
    <property type="entry name" value="HYDROLASE, PUTATIVE (AFU_ORTHOLOGUE AFUA_2G14860)-RELATED"/>
    <property type="match status" value="1"/>
</dbReference>
<name>A0A512BZC1_9HYPH</name>
<sequence length="311" mass="34399">MPRAKMATTNGPREAGGREPDRTGRILGLSRSGFHEVAYVEWGPEDADHVIICVHGLTRQGRDFDYLAHELASQGRRVVCPDLVGRGRSGWLRDPADYTVLQYCADMNALIARTGARIVDWVGTSLGGLIGIVLAGLPDSPIRRLVVNDIGPVVPVNALQRIGQYVADMPGAFDTFDEAECYLREVLAPFGHVADEHWRHLTRYSVRKDPEQDRYLTLCDLAILQALKAPANPGAHLWAYWDAIDHPILVVRGRDSDFLPSYLSNEMARRNRNATVHDVPGCGHAPTLMPRDQIEAVAAFLRPARDAPESN</sequence>
<dbReference type="AlphaFoldDB" id="A0A512BZC1"/>
<dbReference type="RefSeq" id="WP_147022260.1">
    <property type="nucleotide sequence ID" value="NZ_BJYU01000098.1"/>
</dbReference>
<evidence type="ECO:0000259" key="2">
    <source>
        <dbReference type="Pfam" id="PF00561"/>
    </source>
</evidence>
<dbReference type="Pfam" id="PF00561">
    <property type="entry name" value="Abhydrolase_1"/>
    <property type="match status" value="1"/>
</dbReference>
<dbReference type="Proteomes" id="UP000321085">
    <property type="component" value="Unassembled WGS sequence"/>
</dbReference>
<organism evidence="3 4">
    <name type="scientific">Microvirga aerophila</name>
    <dbReference type="NCBI Taxonomy" id="670291"/>
    <lineage>
        <taxon>Bacteria</taxon>
        <taxon>Pseudomonadati</taxon>
        <taxon>Pseudomonadota</taxon>
        <taxon>Alphaproteobacteria</taxon>
        <taxon>Hyphomicrobiales</taxon>
        <taxon>Methylobacteriaceae</taxon>
        <taxon>Microvirga</taxon>
    </lineage>
</organism>
<feature type="compositionally biased region" description="Basic and acidic residues" evidence="1">
    <location>
        <begin position="15"/>
        <end position="24"/>
    </location>
</feature>
<keyword evidence="3" id="KW-0378">Hydrolase</keyword>
<dbReference type="SUPFAM" id="SSF53474">
    <property type="entry name" value="alpha/beta-Hydrolases"/>
    <property type="match status" value="1"/>
</dbReference>
<keyword evidence="4" id="KW-1185">Reference proteome</keyword>
<evidence type="ECO:0000313" key="4">
    <source>
        <dbReference type="Proteomes" id="UP000321085"/>
    </source>
</evidence>
<dbReference type="InterPro" id="IPR050266">
    <property type="entry name" value="AB_hydrolase_sf"/>
</dbReference>
<evidence type="ECO:0000256" key="1">
    <source>
        <dbReference type="SAM" id="MobiDB-lite"/>
    </source>
</evidence>
<dbReference type="InterPro" id="IPR029058">
    <property type="entry name" value="AB_hydrolase_fold"/>
</dbReference>
<reference evidence="3 4" key="1">
    <citation type="submission" date="2019-07" db="EMBL/GenBank/DDBJ databases">
        <title>Whole genome shotgun sequence of Microvirga aerophila NBRC 106136.</title>
        <authorList>
            <person name="Hosoyama A."/>
            <person name="Uohara A."/>
            <person name="Ohji S."/>
            <person name="Ichikawa N."/>
        </authorList>
    </citation>
    <scope>NUCLEOTIDE SEQUENCE [LARGE SCALE GENOMIC DNA]</scope>
    <source>
        <strain evidence="3 4">NBRC 106136</strain>
    </source>
</reference>
<dbReference type="PANTHER" id="PTHR43798">
    <property type="entry name" value="MONOACYLGLYCEROL LIPASE"/>
    <property type="match status" value="1"/>
</dbReference>
<accession>A0A512BZC1</accession>
<feature type="domain" description="AB hydrolase-1" evidence="2">
    <location>
        <begin position="50"/>
        <end position="285"/>
    </location>
</feature>
<dbReference type="InterPro" id="IPR000073">
    <property type="entry name" value="AB_hydrolase_1"/>
</dbReference>